<keyword evidence="10" id="KW-0460">Magnesium</keyword>
<accession>A0ABZ0URG5</accession>
<keyword evidence="13" id="KW-1185">Reference proteome</keyword>
<keyword evidence="8" id="KW-0255">Endonuclease</keyword>
<evidence type="ECO:0000256" key="5">
    <source>
        <dbReference type="ARBA" id="ARBA00012180"/>
    </source>
</evidence>
<keyword evidence="9" id="KW-0378">Hydrolase</keyword>
<dbReference type="SUPFAM" id="SSF53098">
    <property type="entry name" value="Ribonuclease H-like"/>
    <property type="match status" value="1"/>
</dbReference>
<evidence type="ECO:0000256" key="2">
    <source>
        <dbReference type="ARBA" id="ARBA00001946"/>
    </source>
</evidence>
<comment type="subunit">
    <text evidence="4">Monomer.</text>
</comment>
<keyword evidence="6" id="KW-0540">Nuclease</keyword>
<evidence type="ECO:0000256" key="9">
    <source>
        <dbReference type="ARBA" id="ARBA00022801"/>
    </source>
</evidence>
<dbReference type="Pfam" id="PF00075">
    <property type="entry name" value="RNase_H"/>
    <property type="match status" value="1"/>
</dbReference>
<evidence type="ECO:0000256" key="7">
    <source>
        <dbReference type="ARBA" id="ARBA00022723"/>
    </source>
</evidence>
<dbReference type="RefSeq" id="WP_323722262.1">
    <property type="nucleotide sequence ID" value="NZ_CP110343.1"/>
</dbReference>
<dbReference type="InterPro" id="IPR022892">
    <property type="entry name" value="RNaseHI"/>
</dbReference>
<evidence type="ECO:0000313" key="13">
    <source>
        <dbReference type="Proteomes" id="UP001325140"/>
    </source>
</evidence>
<name>A0ABZ0URG5_9RICK</name>
<evidence type="ECO:0000256" key="8">
    <source>
        <dbReference type="ARBA" id="ARBA00022759"/>
    </source>
</evidence>
<gene>
    <name evidence="12" type="ORF">Fokcrypt_00110</name>
</gene>
<dbReference type="InterPro" id="IPR002156">
    <property type="entry name" value="RNaseH_domain"/>
</dbReference>
<dbReference type="Proteomes" id="UP001325140">
    <property type="component" value="Chromosome"/>
</dbReference>
<evidence type="ECO:0000313" key="12">
    <source>
        <dbReference type="EMBL" id="WPX97604.1"/>
    </source>
</evidence>
<dbReference type="InterPro" id="IPR050092">
    <property type="entry name" value="RNase_H"/>
</dbReference>
<evidence type="ECO:0000256" key="3">
    <source>
        <dbReference type="ARBA" id="ARBA00005300"/>
    </source>
</evidence>
<keyword evidence="7" id="KW-0479">Metal-binding</keyword>
<evidence type="ECO:0000256" key="1">
    <source>
        <dbReference type="ARBA" id="ARBA00000077"/>
    </source>
</evidence>
<comment type="similarity">
    <text evidence="3">Belongs to the RNase H family.</text>
</comment>
<dbReference type="PROSITE" id="PS50879">
    <property type="entry name" value="RNASE_H_1"/>
    <property type="match status" value="1"/>
</dbReference>
<dbReference type="Gene3D" id="3.30.420.10">
    <property type="entry name" value="Ribonuclease H-like superfamily/Ribonuclease H"/>
    <property type="match status" value="1"/>
</dbReference>
<proteinExistence type="inferred from homology"/>
<evidence type="ECO:0000256" key="6">
    <source>
        <dbReference type="ARBA" id="ARBA00022722"/>
    </source>
</evidence>
<comment type="catalytic activity">
    <reaction evidence="1">
        <text>Endonucleolytic cleavage to 5'-phosphomonoester.</text>
        <dbReference type="EC" id="3.1.26.4"/>
    </reaction>
</comment>
<evidence type="ECO:0000256" key="4">
    <source>
        <dbReference type="ARBA" id="ARBA00011245"/>
    </source>
</evidence>
<dbReference type="PANTHER" id="PTHR10642:SF26">
    <property type="entry name" value="RIBONUCLEASE H1"/>
    <property type="match status" value="1"/>
</dbReference>
<dbReference type="EC" id="3.1.26.4" evidence="5"/>
<comment type="cofactor">
    <cofactor evidence="2">
        <name>Mg(2+)</name>
        <dbReference type="ChEBI" id="CHEBI:18420"/>
    </cofactor>
</comment>
<feature type="domain" description="RNase H type-1" evidence="11">
    <location>
        <begin position="1"/>
        <end position="142"/>
    </location>
</feature>
<dbReference type="PANTHER" id="PTHR10642">
    <property type="entry name" value="RIBONUCLEASE H1"/>
    <property type="match status" value="1"/>
</dbReference>
<organism evidence="12 13">
    <name type="scientific">Candidatus Fokinia crypta</name>
    <dbReference type="NCBI Taxonomy" id="1920990"/>
    <lineage>
        <taxon>Bacteria</taxon>
        <taxon>Pseudomonadati</taxon>
        <taxon>Pseudomonadota</taxon>
        <taxon>Alphaproteobacteria</taxon>
        <taxon>Rickettsiales</taxon>
        <taxon>Candidatus Midichloriaceae</taxon>
        <taxon>Candidatus Fokinia</taxon>
    </lineage>
</organism>
<dbReference type="EMBL" id="CP110343">
    <property type="protein sequence ID" value="WPX97604.1"/>
    <property type="molecule type" value="Genomic_DNA"/>
</dbReference>
<evidence type="ECO:0000256" key="10">
    <source>
        <dbReference type="ARBA" id="ARBA00022842"/>
    </source>
</evidence>
<reference evidence="12" key="1">
    <citation type="submission" date="2022-10" db="EMBL/GenBank/DDBJ databases">
        <title>Host association and intracellularity evolved multiple times independently in the Rickettsiales.</title>
        <authorList>
            <person name="Castelli M."/>
            <person name="Nardi T."/>
            <person name="Gammuto L."/>
            <person name="Bellinzona G."/>
            <person name="Sabaneyeva E."/>
            <person name="Potekhin A."/>
            <person name="Serra V."/>
            <person name="Petroni G."/>
            <person name="Sassera D."/>
        </authorList>
    </citation>
    <scope>NUCLEOTIDE SEQUENCE [LARGE SCALE GENOMIC DNA]</scope>
    <source>
        <strain evidence="12">US_Bl 11III1</strain>
    </source>
</reference>
<sequence>MSVGIVYCDGSCLGNPGKGGWASLVKADDKLFLISGAEELTSNNRMELTAAISGLKKATELNMRYIEIRSDSKYVCDGASIWIENWTRNNWNGGKVKNVDLWNEVLFYIRYFREKLSWKWVKAHDVDVMNIFVDCVARSNATFPCDIL</sequence>
<protein>
    <recommendedName>
        <fullName evidence="5">ribonuclease H</fullName>
        <ecNumber evidence="5">3.1.26.4</ecNumber>
    </recommendedName>
</protein>
<dbReference type="CDD" id="cd09278">
    <property type="entry name" value="RNase_HI_prokaryote_like"/>
    <property type="match status" value="1"/>
</dbReference>
<evidence type="ECO:0000259" key="11">
    <source>
        <dbReference type="PROSITE" id="PS50879"/>
    </source>
</evidence>
<dbReference type="InterPro" id="IPR036397">
    <property type="entry name" value="RNaseH_sf"/>
</dbReference>
<dbReference type="InterPro" id="IPR012337">
    <property type="entry name" value="RNaseH-like_sf"/>
</dbReference>